<dbReference type="EMBL" id="JBITDC010000029">
    <property type="protein sequence ID" value="MFI5681457.1"/>
    <property type="molecule type" value="Genomic_DNA"/>
</dbReference>
<keyword evidence="3" id="KW-0804">Transcription</keyword>
<organism evidence="6 7">
    <name type="scientific">Streptomyces cellulosae</name>
    <dbReference type="NCBI Taxonomy" id="1968"/>
    <lineage>
        <taxon>Bacteria</taxon>
        <taxon>Bacillati</taxon>
        <taxon>Actinomycetota</taxon>
        <taxon>Actinomycetes</taxon>
        <taxon>Kitasatosporales</taxon>
        <taxon>Streptomycetaceae</taxon>
        <taxon>Streptomyces</taxon>
    </lineage>
</organism>
<evidence type="ECO:0000259" key="5">
    <source>
        <dbReference type="PROSITE" id="PS51000"/>
    </source>
</evidence>
<dbReference type="PROSITE" id="PS52050">
    <property type="entry name" value="WYL"/>
    <property type="match status" value="1"/>
</dbReference>
<feature type="region of interest" description="Disordered" evidence="4">
    <location>
        <begin position="329"/>
        <end position="358"/>
    </location>
</feature>
<evidence type="ECO:0000256" key="3">
    <source>
        <dbReference type="ARBA" id="ARBA00023163"/>
    </source>
</evidence>
<keyword evidence="1" id="KW-0805">Transcription regulation</keyword>
<evidence type="ECO:0000313" key="6">
    <source>
        <dbReference type="EMBL" id="MFI5681457.1"/>
    </source>
</evidence>
<dbReference type="InterPro" id="IPR026881">
    <property type="entry name" value="WYL_dom"/>
</dbReference>
<dbReference type="Gene3D" id="1.10.10.10">
    <property type="entry name" value="Winged helix-like DNA-binding domain superfamily/Winged helix DNA-binding domain"/>
    <property type="match status" value="1"/>
</dbReference>
<proteinExistence type="predicted"/>
<dbReference type="SUPFAM" id="SSF46785">
    <property type="entry name" value="Winged helix' DNA-binding domain"/>
    <property type="match status" value="1"/>
</dbReference>
<dbReference type="InterPro" id="IPR036388">
    <property type="entry name" value="WH-like_DNA-bd_sf"/>
</dbReference>
<sequence length="358" mass="38875">MLETSARLLRLLSLLQAHREWSGADLAERLGVTPRTVRRDVDRLRELGYPVNASPGTGGGYQLGPGAQLPPLLLDDDEAVAVAVGLRTAAGQGIDGIGETSVRALAKLEQVLPSRLRHRVSALNAFTVPMLRGPVASAVDPAVLTELANLCRDAELLRFEYRDRPHSRTTPGGGTSIGAPTRRTVEPHRLVCSERRWYLVAWDLDRDDWRTFRVDRITPRPPHGPRFAPRTPPAEDLAAYVSRGVSTRAYASHAVIRLRVPLEEAAERVSPTAGTLEPDGPDSCILHTGAASLDVLVIHVMMFGFEFDVLEPAELTEAVRTARDRLARSLARAGESMPRTPDGADRTPGPRSGSGAAR</sequence>
<dbReference type="Pfam" id="PF13280">
    <property type="entry name" value="WYL"/>
    <property type="match status" value="1"/>
</dbReference>
<dbReference type="PROSITE" id="PS51000">
    <property type="entry name" value="HTH_DEOR_2"/>
    <property type="match status" value="1"/>
</dbReference>
<feature type="domain" description="HTH deoR-type" evidence="5">
    <location>
        <begin position="4"/>
        <end position="59"/>
    </location>
</feature>
<evidence type="ECO:0000256" key="1">
    <source>
        <dbReference type="ARBA" id="ARBA00023015"/>
    </source>
</evidence>
<dbReference type="PANTHER" id="PTHR34580:SF3">
    <property type="entry name" value="PROTEIN PAFB"/>
    <property type="match status" value="1"/>
</dbReference>
<keyword evidence="7" id="KW-1185">Reference proteome</keyword>
<accession>A0ABW7YGB2</accession>
<comment type="caution">
    <text evidence="6">The sequence shown here is derived from an EMBL/GenBank/DDBJ whole genome shotgun (WGS) entry which is preliminary data.</text>
</comment>
<dbReference type="PROSITE" id="PS00894">
    <property type="entry name" value="HTH_DEOR_1"/>
    <property type="match status" value="1"/>
</dbReference>
<dbReference type="PANTHER" id="PTHR34580">
    <property type="match status" value="1"/>
</dbReference>
<dbReference type="Pfam" id="PF08279">
    <property type="entry name" value="HTH_11"/>
    <property type="match status" value="1"/>
</dbReference>
<evidence type="ECO:0000313" key="7">
    <source>
        <dbReference type="Proteomes" id="UP001612415"/>
    </source>
</evidence>
<evidence type="ECO:0000256" key="4">
    <source>
        <dbReference type="SAM" id="MobiDB-lite"/>
    </source>
</evidence>
<dbReference type="InterPro" id="IPR051534">
    <property type="entry name" value="CBASS_pafABC_assoc_protein"/>
</dbReference>
<name>A0ABW7YGB2_STRCE</name>
<evidence type="ECO:0000256" key="2">
    <source>
        <dbReference type="ARBA" id="ARBA00023125"/>
    </source>
</evidence>
<dbReference type="InterPro" id="IPR057727">
    <property type="entry name" value="WCX_dom"/>
</dbReference>
<reference evidence="6 7" key="1">
    <citation type="submission" date="2024-10" db="EMBL/GenBank/DDBJ databases">
        <title>The Natural Products Discovery Center: Release of the First 8490 Sequenced Strains for Exploring Actinobacteria Biosynthetic Diversity.</title>
        <authorList>
            <person name="Kalkreuter E."/>
            <person name="Kautsar S.A."/>
            <person name="Yang D."/>
            <person name="Bader C.D."/>
            <person name="Teijaro C.N."/>
            <person name="Fluegel L."/>
            <person name="Davis C.M."/>
            <person name="Simpson J.R."/>
            <person name="Lauterbach L."/>
            <person name="Steele A.D."/>
            <person name="Gui C."/>
            <person name="Meng S."/>
            <person name="Li G."/>
            <person name="Viehrig K."/>
            <person name="Ye F."/>
            <person name="Su P."/>
            <person name="Kiefer A.F."/>
            <person name="Nichols A."/>
            <person name="Cepeda A.J."/>
            <person name="Yan W."/>
            <person name="Fan B."/>
            <person name="Jiang Y."/>
            <person name="Adhikari A."/>
            <person name="Zheng C.-J."/>
            <person name="Schuster L."/>
            <person name="Cowan T.M."/>
            <person name="Smanski M.J."/>
            <person name="Chevrette M.G."/>
            <person name="De Carvalho L.P.S."/>
            <person name="Shen B."/>
        </authorList>
    </citation>
    <scope>NUCLEOTIDE SEQUENCE [LARGE SCALE GENOMIC DNA]</scope>
    <source>
        <strain evidence="6 7">NPDC051599</strain>
    </source>
</reference>
<dbReference type="InterPro" id="IPR018356">
    <property type="entry name" value="Tscrpt_reg_HTH_DeoR_CS"/>
</dbReference>
<gene>
    <name evidence="6" type="ORF">ACIA8P_43820</name>
</gene>
<dbReference type="InterPro" id="IPR001034">
    <property type="entry name" value="DeoR_HTH"/>
</dbReference>
<keyword evidence="2" id="KW-0238">DNA-binding</keyword>
<dbReference type="RefSeq" id="WP_398662155.1">
    <property type="nucleotide sequence ID" value="NZ_JBITDC010000029.1"/>
</dbReference>
<dbReference type="InterPro" id="IPR036390">
    <property type="entry name" value="WH_DNA-bd_sf"/>
</dbReference>
<dbReference type="Proteomes" id="UP001612415">
    <property type="component" value="Unassembled WGS sequence"/>
</dbReference>
<dbReference type="InterPro" id="IPR013196">
    <property type="entry name" value="HTH_11"/>
</dbReference>
<protein>
    <submittedName>
        <fullName evidence="6">Helix-turn-helix transcriptional regulator</fullName>
    </submittedName>
</protein>
<dbReference type="Pfam" id="PF25583">
    <property type="entry name" value="WCX"/>
    <property type="match status" value="1"/>
</dbReference>